<sequence>MTKALRDQDDLALQAYFPYPHPPAWADFGRHRGLTASGHNLSRMNEPVMVPRKYLLANALGLT</sequence>
<dbReference type="AlphaFoldDB" id="W4LR09"/>
<proteinExistence type="predicted"/>
<evidence type="ECO:0000313" key="1">
    <source>
        <dbReference type="EMBL" id="ETX00509.1"/>
    </source>
</evidence>
<gene>
    <name evidence="1" type="ORF">ETSY2_38965</name>
</gene>
<organism evidence="1 2">
    <name type="scientific">Candidatus Entotheonella gemina</name>
    <dbReference type="NCBI Taxonomy" id="1429439"/>
    <lineage>
        <taxon>Bacteria</taxon>
        <taxon>Pseudomonadati</taxon>
        <taxon>Nitrospinota/Tectimicrobiota group</taxon>
        <taxon>Candidatus Tectimicrobiota</taxon>
        <taxon>Candidatus Entotheonellia</taxon>
        <taxon>Candidatus Entotheonellales</taxon>
        <taxon>Candidatus Entotheonellaceae</taxon>
        <taxon>Candidatus Entotheonella</taxon>
    </lineage>
</organism>
<accession>W4LR09</accession>
<dbReference type="HOGENOM" id="CLU_2877422_0_0_7"/>
<dbReference type="EMBL" id="AZHX01001721">
    <property type="protein sequence ID" value="ETX00509.1"/>
    <property type="molecule type" value="Genomic_DNA"/>
</dbReference>
<name>W4LR09_9BACT</name>
<evidence type="ECO:0000313" key="2">
    <source>
        <dbReference type="Proteomes" id="UP000019140"/>
    </source>
</evidence>
<dbReference type="Proteomes" id="UP000019140">
    <property type="component" value="Unassembled WGS sequence"/>
</dbReference>
<reference evidence="1 2" key="1">
    <citation type="journal article" date="2014" name="Nature">
        <title>An environmental bacterial taxon with a large and distinct metabolic repertoire.</title>
        <authorList>
            <person name="Wilson M.C."/>
            <person name="Mori T."/>
            <person name="Ruckert C."/>
            <person name="Uria A.R."/>
            <person name="Helf M.J."/>
            <person name="Takada K."/>
            <person name="Gernert C."/>
            <person name="Steffens U.A."/>
            <person name="Heycke N."/>
            <person name="Schmitt S."/>
            <person name="Rinke C."/>
            <person name="Helfrich E.J."/>
            <person name="Brachmann A.O."/>
            <person name="Gurgui C."/>
            <person name="Wakimoto T."/>
            <person name="Kracht M."/>
            <person name="Crusemann M."/>
            <person name="Hentschel U."/>
            <person name="Abe I."/>
            <person name="Matsunaga S."/>
            <person name="Kalinowski J."/>
            <person name="Takeyama H."/>
            <person name="Piel J."/>
        </authorList>
    </citation>
    <scope>NUCLEOTIDE SEQUENCE [LARGE SCALE GENOMIC DNA]</scope>
    <source>
        <strain evidence="2">TSY2</strain>
    </source>
</reference>
<keyword evidence="2" id="KW-1185">Reference proteome</keyword>
<comment type="caution">
    <text evidence="1">The sequence shown here is derived from an EMBL/GenBank/DDBJ whole genome shotgun (WGS) entry which is preliminary data.</text>
</comment>
<protein>
    <submittedName>
        <fullName evidence="1">Uncharacterized protein</fullName>
    </submittedName>
</protein>